<accession>A0A2H9TJ33</accession>
<name>A0A2H9TJ33_9FUNG</name>
<comment type="caution">
    <text evidence="1">The sequence shown here is derived from an EMBL/GenBank/DDBJ whole genome shotgun (WGS) entry which is preliminary data.</text>
</comment>
<dbReference type="Proteomes" id="UP000240830">
    <property type="component" value="Unassembled WGS sequence"/>
</dbReference>
<gene>
    <name evidence="1" type="ORF">PSACC_02386</name>
</gene>
<proteinExistence type="predicted"/>
<evidence type="ECO:0000313" key="2">
    <source>
        <dbReference type="Proteomes" id="UP000240830"/>
    </source>
</evidence>
<dbReference type="EMBL" id="MTSL01000159">
    <property type="protein sequence ID" value="PJF17771.1"/>
    <property type="molecule type" value="Genomic_DNA"/>
</dbReference>
<organism evidence="1 2">
    <name type="scientific">Paramicrosporidium saccamoebae</name>
    <dbReference type="NCBI Taxonomy" id="1246581"/>
    <lineage>
        <taxon>Eukaryota</taxon>
        <taxon>Fungi</taxon>
        <taxon>Fungi incertae sedis</taxon>
        <taxon>Cryptomycota</taxon>
        <taxon>Cryptomycota incertae sedis</taxon>
        <taxon>Paramicrosporidium</taxon>
    </lineage>
</organism>
<evidence type="ECO:0000313" key="1">
    <source>
        <dbReference type="EMBL" id="PJF17771.1"/>
    </source>
</evidence>
<dbReference type="OrthoDB" id="5555409at2759"/>
<reference evidence="1 2" key="1">
    <citation type="submission" date="2016-10" db="EMBL/GenBank/DDBJ databases">
        <title>The genome of Paramicrosporidium saccamoebae is the missing link in understanding Cryptomycota and Microsporidia evolution.</title>
        <authorList>
            <person name="Quandt C.A."/>
            <person name="Beaudet D."/>
            <person name="Corsaro D."/>
            <person name="Michel R."/>
            <person name="Corradi N."/>
            <person name="James T."/>
        </authorList>
    </citation>
    <scope>NUCLEOTIDE SEQUENCE [LARGE SCALE GENOMIC DNA]</scope>
    <source>
        <strain evidence="1 2">KSL3</strain>
    </source>
</reference>
<dbReference type="AlphaFoldDB" id="A0A2H9TJ33"/>
<protein>
    <submittedName>
        <fullName evidence="1">Uncharacterized protein</fullName>
    </submittedName>
</protein>
<keyword evidence="2" id="KW-1185">Reference proteome</keyword>
<sequence length="232" mass="26116">MERQKLHLTGLDNQICWLGGWRLITKVPFGPSRRVKTPFYVHVLQTDGNCTLYSQSKPGISILSPTFSKGNVVNEQLQALEFRTRWLDRKNVLCDDFGAPKSLVDATITERTAMVKRADINLNAKEFQRFSFSQCAFLSAHLPPHRMKSKRMVEAILLRDVPKLGQQAGVLRHHLYPSGDAVYATDTNVMKFVAPLFSRETAPTSQQLNRKIQAAKLAAQAEMTTSKNSNTV</sequence>